<evidence type="ECO:0000256" key="1">
    <source>
        <dbReference type="ARBA" id="ARBA00006678"/>
    </source>
</evidence>
<dbReference type="OMA" id="INERRVY"/>
<dbReference type="AlphaFoldDB" id="L7JWB1"/>
<dbReference type="Gene3D" id="3.30.230.70">
    <property type="entry name" value="GHMP Kinase, N-terminal domain"/>
    <property type="match status" value="1"/>
</dbReference>
<keyword evidence="3" id="KW-0808">Transferase</keyword>
<dbReference type="GO" id="GO:0071051">
    <property type="term" value="P:poly(A)-dependent snoRNA 3'-end processing"/>
    <property type="evidence" value="ECO:0007669"/>
    <property type="project" value="TreeGrafter"/>
</dbReference>
<dbReference type="InterPro" id="IPR050080">
    <property type="entry name" value="RNase_PH"/>
</dbReference>
<keyword evidence="4" id="KW-1185">Reference proteome</keyword>
<dbReference type="FunCoup" id="L7JWB1">
    <property type="interactions" value="122"/>
</dbReference>
<dbReference type="GO" id="GO:0000176">
    <property type="term" value="C:nuclear exosome (RNase complex)"/>
    <property type="evidence" value="ECO:0007669"/>
    <property type="project" value="TreeGrafter"/>
</dbReference>
<accession>L7JWB1</accession>
<dbReference type="GO" id="GO:0003723">
    <property type="term" value="F:RNA binding"/>
    <property type="evidence" value="ECO:0007669"/>
    <property type="project" value="TreeGrafter"/>
</dbReference>
<feature type="domain" description="Exoribonuclease phosphorolytic" evidence="2">
    <location>
        <begin position="57"/>
        <end position="157"/>
    </location>
</feature>
<dbReference type="HOGENOM" id="CLU_1147875_0_0_1"/>
<protein>
    <submittedName>
        <fullName evidence="3">Exosomal 3'-5' exoribonuclease complex, subunit Rrp41</fullName>
        <ecNumber evidence="3">2.7.7.56</ecNumber>
    </submittedName>
</protein>
<dbReference type="GO" id="GO:0005730">
    <property type="term" value="C:nucleolus"/>
    <property type="evidence" value="ECO:0007669"/>
    <property type="project" value="TreeGrafter"/>
</dbReference>
<dbReference type="Proteomes" id="UP000011185">
    <property type="component" value="Unassembled WGS sequence"/>
</dbReference>
<evidence type="ECO:0000313" key="4">
    <source>
        <dbReference type="Proteomes" id="UP000011185"/>
    </source>
</evidence>
<dbReference type="OrthoDB" id="437922at2759"/>
<dbReference type="PANTHER" id="PTHR11953:SF0">
    <property type="entry name" value="EXOSOME COMPLEX COMPONENT RRP41"/>
    <property type="match status" value="1"/>
</dbReference>
<organism evidence="3 4">
    <name type="scientific">Trachipleistophora hominis</name>
    <name type="common">Microsporidian parasite</name>
    <dbReference type="NCBI Taxonomy" id="72359"/>
    <lineage>
        <taxon>Eukaryota</taxon>
        <taxon>Fungi</taxon>
        <taxon>Fungi incertae sedis</taxon>
        <taxon>Microsporidia</taxon>
        <taxon>Pleistophoridae</taxon>
        <taxon>Trachipleistophora</taxon>
    </lineage>
</organism>
<dbReference type="GO" id="GO:0016075">
    <property type="term" value="P:rRNA catabolic process"/>
    <property type="evidence" value="ECO:0007669"/>
    <property type="project" value="TreeGrafter"/>
</dbReference>
<dbReference type="InterPro" id="IPR001247">
    <property type="entry name" value="ExoRNase_PH_dom1"/>
</dbReference>
<dbReference type="InParanoid" id="L7JWB1"/>
<dbReference type="InterPro" id="IPR036345">
    <property type="entry name" value="ExoRNase_PH_dom2_sf"/>
</dbReference>
<dbReference type="GO" id="GO:0034475">
    <property type="term" value="P:U4 snRNA 3'-end processing"/>
    <property type="evidence" value="ECO:0007669"/>
    <property type="project" value="TreeGrafter"/>
</dbReference>
<dbReference type="GO" id="GO:0009022">
    <property type="term" value="F:tRNA nucleotidyltransferase activity"/>
    <property type="evidence" value="ECO:0007669"/>
    <property type="project" value="UniProtKB-EC"/>
</dbReference>
<dbReference type="VEuPathDB" id="MicrosporidiaDB:THOM_2022"/>
<evidence type="ECO:0000259" key="2">
    <source>
        <dbReference type="Pfam" id="PF01138"/>
    </source>
</evidence>
<keyword evidence="3" id="KW-0548">Nucleotidyltransferase</keyword>
<dbReference type="EMBL" id="JH993997">
    <property type="protein sequence ID" value="ELQ75042.1"/>
    <property type="molecule type" value="Genomic_DNA"/>
</dbReference>
<gene>
    <name evidence="3" type="ORF">THOM_2022</name>
</gene>
<dbReference type="InterPro" id="IPR027408">
    <property type="entry name" value="PNPase/RNase_PH_dom_sf"/>
</dbReference>
<reference evidence="3 4" key="1">
    <citation type="journal article" date="2012" name="PLoS Pathog.">
        <title>The genome of the obligate intracellular parasite Trachipleistophora hominis: new insights into microsporidian genome dynamics and reductive evolution.</title>
        <authorList>
            <person name="Heinz E."/>
            <person name="Williams T.A."/>
            <person name="Nakjang S."/>
            <person name="Noel C.J."/>
            <person name="Swan D.C."/>
            <person name="Goldberg A.V."/>
            <person name="Harris S.R."/>
            <person name="Weinmaier T."/>
            <person name="Markert S."/>
            <person name="Becher D."/>
            <person name="Bernhardt J."/>
            <person name="Dagan T."/>
            <person name="Hacker C."/>
            <person name="Lucocq J.M."/>
            <person name="Schweder T."/>
            <person name="Rattei T."/>
            <person name="Hall N."/>
            <person name="Hirt R.P."/>
            <person name="Embley T.M."/>
        </authorList>
    </citation>
    <scope>NUCLEOTIDE SEQUENCE [LARGE SCALE GENOMIC DNA]</scope>
</reference>
<proteinExistence type="inferred from homology"/>
<comment type="similarity">
    <text evidence="1">Belongs to the RNase PH family.</text>
</comment>
<dbReference type="STRING" id="72359.L7JWB1"/>
<dbReference type="SUPFAM" id="SSF54211">
    <property type="entry name" value="Ribosomal protein S5 domain 2-like"/>
    <property type="match status" value="1"/>
</dbReference>
<dbReference type="EC" id="2.7.7.56" evidence="3"/>
<dbReference type="SUPFAM" id="SSF55666">
    <property type="entry name" value="Ribonuclease PH domain 2-like"/>
    <property type="match status" value="1"/>
</dbReference>
<evidence type="ECO:0000313" key="3">
    <source>
        <dbReference type="EMBL" id="ELQ75042.1"/>
    </source>
</evidence>
<dbReference type="Pfam" id="PF01138">
    <property type="entry name" value="RNase_PH"/>
    <property type="match status" value="1"/>
</dbReference>
<dbReference type="GO" id="GO:0071028">
    <property type="term" value="P:nuclear mRNA surveillance"/>
    <property type="evidence" value="ECO:0007669"/>
    <property type="project" value="TreeGrafter"/>
</dbReference>
<sequence length="242" mass="27180">MRRYYTNKPLLVDRTAKYFLLNIFDPMEVQNELGLRVDGRLPCEIRRVDICYLNEPSIVYTQGLTKIRVSIAGPKPKSTKFNLNITVSINRSARTEINEWGRLADDHKHRLHNLFKTILILKPASSVDIDILVLEDNGSLYSAMVNSVSVCCAYAGIQMLDLVLSCSIGIYTQADLFDLCGAEEDCKLPSFTICYGTNRKTLFGTSLVGSIAMDRIPNLLNSAVNCIELLRDRVVPSLKNLK</sequence>
<dbReference type="PANTHER" id="PTHR11953">
    <property type="entry name" value="EXOSOME COMPLEX COMPONENT"/>
    <property type="match status" value="1"/>
</dbReference>
<dbReference type="GO" id="GO:0000177">
    <property type="term" value="C:cytoplasmic exosome (RNase complex)"/>
    <property type="evidence" value="ECO:0007669"/>
    <property type="project" value="TreeGrafter"/>
</dbReference>
<dbReference type="InterPro" id="IPR020568">
    <property type="entry name" value="Ribosomal_Su5_D2-typ_SF"/>
</dbReference>
<name>L7JWB1_TRAHO</name>